<organism evidence="1 2">
    <name type="scientific">Fulvivirga marina</name>
    <dbReference type="NCBI Taxonomy" id="2494733"/>
    <lineage>
        <taxon>Bacteria</taxon>
        <taxon>Pseudomonadati</taxon>
        <taxon>Bacteroidota</taxon>
        <taxon>Cytophagia</taxon>
        <taxon>Cytophagales</taxon>
        <taxon>Fulvivirgaceae</taxon>
        <taxon>Fulvivirga</taxon>
    </lineage>
</organism>
<gene>
    <name evidence="1" type="ORF">JMN32_13915</name>
</gene>
<comment type="caution">
    <text evidence="1">The sequence shown here is derived from an EMBL/GenBank/DDBJ whole genome shotgun (WGS) entry which is preliminary data.</text>
</comment>
<dbReference type="Proteomes" id="UP000614216">
    <property type="component" value="Unassembled WGS sequence"/>
</dbReference>
<evidence type="ECO:0000313" key="2">
    <source>
        <dbReference type="Proteomes" id="UP000614216"/>
    </source>
</evidence>
<name>A0A937KCI2_9BACT</name>
<dbReference type="AlphaFoldDB" id="A0A937KCI2"/>
<dbReference type="EMBL" id="JAEUGD010000043">
    <property type="protein sequence ID" value="MBL6447409.1"/>
    <property type="molecule type" value="Genomic_DNA"/>
</dbReference>
<accession>A0A937KCI2</accession>
<evidence type="ECO:0008006" key="3">
    <source>
        <dbReference type="Google" id="ProtNLM"/>
    </source>
</evidence>
<proteinExistence type="predicted"/>
<protein>
    <recommendedName>
        <fullName evidence="3">Septum formation inhibitor Maf</fullName>
    </recommendedName>
</protein>
<evidence type="ECO:0000313" key="1">
    <source>
        <dbReference type="EMBL" id="MBL6447409.1"/>
    </source>
</evidence>
<keyword evidence="2" id="KW-1185">Reference proteome</keyword>
<dbReference type="RefSeq" id="WP_202856946.1">
    <property type="nucleotide sequence ID" value="NZ_JAEUGD010000043.1"/>
</dbReference>
<sequence>MKSSLHIIVFTLVYSGLWGCQQPIDTPKAKRLQKLYKNEQFSEYWYSGKAEVASYNLKQSRYGEVHEGKAVFIFVTEPFSKSKQVKLDVPKETKDDEVTVMKLNFTKKFTTGIYPYSMMLSAFTPVDRYHYPKTLKVTMSSQEWCGHVYSQMNLEKKKYRLKSFSYFESEGDQEVSVETALLEDQVWNQIRLDYKSLPVGKVKIIPGLFFTRLKHKDLKPLIASASLQEKTDHITYQIYYPERALSIHFSKEFPYQILSWEETYKGIGGKELTTSATLDRTLHIDYWAKNNITDSYLRDSLNLK</sequence>
<reference evidence="1" key="1">
    <citation type="submission" date="2021-01" db="EMBL/GenBank/DDBJ databases">
        <title>Fulvivirga kasyanovii gen. nov., sp nov., a novel member of the phylum Bacteroidetes isolated from seawater in a mussel farm.</title>
        <authorList>
            <person name="Zhao L.-H."/>
            <person name="Wang Z.-J."/>
        </authorList>
    </citation>
    <scope>NUCLEOTIDE SEQUENCE</scope>
    <source>
        <strain evidence="1">29W222</strain>
    </source>
</reference>